<dbReference type="PANTHER" id="PTHR42647">
    <property type="entry name" value="SBP (S-RIBONUCLEASE BINDING PROTEIN) FAMILY PROTEIN"/>
    <property type="match status" value="1"/>
</dbReference>
<keyword evidence="3" id="KW-0862">Zinc</keyword>
<dbReference type="AlphaFoldDB" id="A0AAV3RWZ1"/>
<sequence length="283" mass="32537">MMDMDIQEQLFSGNIGFPSSNPQDFAMENNICGFNRFSFSFQQKHEKPLQYQQSMQYQHPQIPSFQNHQGINLANDQQMVSFSQNFASLAEKQRLEIDRLIILQNERLKWALQEQRKQQLSLILKKYEAKMAVLLGQKDEEIAKAVNKTNELQDFLKRVENENQTWQKIAKENEEMVFSLNNTIEHLRESACLSANVVEDTESCCDDVFKNRGIRAIESMQCTKVEALEQISKKVICKGCNIRSSCIIILPCSHLCLCESCEAFLHSCPLCGTQKKATIQALI</sequence>
<dbReference type="GO" id="GO:0008270">
    <property type="term" value="F:zinc ion binding"/>
    <property type="evidence" value="ECO:0007669"/>
    <property type="project" value="UniProtKB-KW"/>
</dbReference>
<dbReference type="GO" id="GO:0004842">
    <property type="term" value="F:ubiquitin-protein transferase activity"/>
    <property type="evidence" value="ECO:0007669"/>
    <property type="project" value="TreeGrafter"/>
</dbReference>
<evidence type="ECO:0000313" key="5">
    <source>
        <dbReference type="EMBL" id="GAA0184832.1"/>
    </source>
</evidence>
<organism evidence="5 6">
    <name type="scientific">Lithospermum erythrorhizon</name>
    <name type="common">Purple gromwell</name>
    <name type="synonym">Lithospermum officinale var. erythrorhizon</name>
    <dbReference type="NCBI Taxonomy" id="34254"/>
    <lineage>
        <taxon>Eukaryota</taxon>
        <taxon>Viridiplantae</taxon>
        <taxon>Streptophyta</taxon>
        <taxon>Embryophyta</taxon>
        <taxon>Tracheophyta</taxon>
        <taxon>Spermatophyta</taxon>
        <taxon>Magnoliopsida</taxon>
        <taxon>eudicotyledons</taxon>
        <taxon>Gunneridae</taxon>
        <taxon>Pentapetalae</taxon>
        <taxon>asterids</taxon>
        <taxon>lamiids</taxon>
        <taxon>Boraginales</taxon>
        <taxon>Boraginaceae</taxon>
        <taxon>Boraginoideae</taxon>
        <taxon>Lithospermeae</taxon>
        <taxon>Lithospermum</taxon>
    </lineage>
</organism>
<dbReference type="Proteomes" id="UP001454036">
    <property type="component" value="Unassembled WGS sequence"/>
</dbReference>
<dbReference type="PANTHER" id="PTHR42647:SF22">
    <property type="entry name" value="BOI-RELATED E3 UBIQUITIN-PROTEIN LIGASE 2-RELATED"/>
    <property type="match status" value="1"/>
</dbReference>
<comment type="caution">
    <text evidence="5">The sequence shown here is derived from an EMBL/GenBank/DDBJ whole genome shotgun (WGS) entry which is preliminary data.</text>
</comment>
<dbReference type="Gene3D" id="3.30.40.10">
    <property type="entry name" value="Zinc/RING finger domain, C3HC4 (zinc finger)"/>
    <property type="match status" value="1"/>
</dbReference>
<keyword evidence="4" id="KW-0175">Coiled coil</keyword>
<dbReference type="InterPro" id="IPR013083">
    <property type="entry name" value="Znf_RING/FYVE/PHD"/>
</dbReference>
<dbReference type="Pfam" id="PF13920">
    <property type="entry name" value="zf-C3HC4_3"/>
    <property type="match status" value="1"/>
</dbReference>
<reference evidence="5 6" key="1">
    <citation type="submission" date="2024-01" db="EMBL/GenBank/DDBJ databases">
        <title>The complete chloroplast genome sequence of Lithospermum erythrorhizon: insights into the phylogenetic relationship among Boraginaceae species and the maternal lineages of purple gromwells.</title>
        <authorList>
            <person name="Okada T."/>
            <person name="Watanabe K."/>
        </authorList>
    </citation>
    <scope>NUCLEOTIDE SEQUENCE [LARGE SCALE GENOMIC DNA]</scope>
</reference>
<evidence type="ECO:0000256" key="3">
    <source>
        <dbReference type="ARBA" id="ARBA00022833"/>
    </source>
</evidence>
<keyword evidence="6" id="KW-1185">Reference proteome</keyword>
<proteinExistence type="predicted"/>
<dbReference type="EMBL" id="BAABME010012200">
    <property type="protein sequence ID" value="GAA0184832.1"/>
    <property type="molecule type" value="Genomic_DNA"/>
</dbReference>
<evidence type="ECO:0000313" key="6">
    <source>
        <dbReference type="Proteomes" id="UP001454036"/>
    </source>
</evidence>
<protein>
    <submittedName>
        <fullName evidence="5">Uncharacterized protein</fullName>
    </submittedName>
</protein>
<dbReference type="PIRSF" id="PIRSF036836">
    <property type="entry name" value="RNase_bind_SBP1"/>
    <property type="match status" value="1"/>
</dbReference>
<keyword evidence="2" id="KW-0863">Zinc-finger</keyword>
<gene>
    <name evidence="5" type="ORF">LIER_32120</name>
</gene>
<evidence type="ECO:0000256" key="2">
    <source>
        <dbReference type="ARBA" id="ARBA00022771"/>
    </source>
</evidence>
<keyword evidence="1" id="KW-0479">Metal-binding</keyword>
<feature type="coiled-coil region" evidence="4">
    <location>
        <begin position="124"/>
        <end position="176"/>
    </location>
</feature>
<evidence type="ECO:0000256" key="4">
    <source>
        <dbReference type="SAM" id="Coils"/>
    </source>
</evidence>
<evidence type="ECO:0000256" key="1">
    <source>
        <dbReference type="ARBA" id="ARBA00022723"/>
    </source>
</evidence>
<name>A0AAV3RWZ1_LITER</name>
<accession>A0AAV3RWZ1</accession>